<name>A0A1H2PMQ3_9BURK</name>
<proteinExistence type="predicted"/>
<feature type="transmembrane region" description="Helical" evidence="1">
    <location>
        <begin position="6"/>
        <end position="26"/>
    </location>
</feature>
<evidence type="ECO:0000313" key="3">
    <source>
        <dbReference type="Proteomes" id="UP000243719"/>
    </source>
</evidence>
<sequence length="29" mass="3233">MSRIIGLLVCLALPVWLLFVAIYLCVEPS</sequence>
<protein>
    <submittedName>
        <fullName evidence="2">Uncharacterized protein</fullName>
    </submittedName>
</protein>
<reference evidence="3" key="1">
    <citation type="submission" date="2016-09" db="EMBL/GenBank/DDBJ databases">
        <authorList>
            <person name="Varghese N."/>
            <person name="Submissions S."/>
        </authorList>
    </citation>
    <scope>NUCLEOTIDE SEQUENCE [LARGE SCALE GENOMIC DNA]</scope>
    <source>
        <strain evidence="3">JS23</strain>
    </source>
</reference>
<dbReference type="Proteomes" id="UP000243719">
    <property type="component" value="Unassembled WGS sequence"/>
</dbReference>
<keyword evidence="1" id="KW-0472">Membrane</keyword>
<dbReference type="AlphaFoldDB" id="A0A1H2PMQ3"/>
<evidence type="ECO:0000256" key="1">
    <source>
        <dbReference type="SAM" id="Phobius"/>
    </source>
</evidence>
<keyword evidence="1" id="KW-0812">Transmembrane</keyword>
<keyword evidence="3" id="KW-1185">Reference proteome</keyword>
<keyword evidence="1" id="KW-1133">Transmembrane helix</keyword>
<accession>A0A1H2PMQ3</accession>
<gene>
    <name evidence="2" type="ORF">SAMN05216551_10419</name>
</gene>
<evidence type="ECO:0000313" key="2">
    <source>
        <dbReference type="EMBL" id="SDV47942.1"/>
    </source>
</evidence>
<dbReference type="EMBL" id="FNLO01000004">
    <property type="protein sequence ID" value="SDV47942.1"/>
    <property type="molecule type" value="Genomic_DNA"/>
</dbReference>
<organism evidence="2 3">
    <name type="scientific">Chitinasiproducens palmae</name>
    <dbReference type="NCBI Taxonomy" id="1770053"/>
    <lineage>
        <taxon>Bacteria</taxon>
        <taxon>Pseudomonadati</taxon>
        <taxon>Pseudomonadota</taxon>
        <taxon>Betaproteobacteria</taxon>
        <taxon>Burkholderiales</taxon>
        <taxon>Burkholderiaceae</taxon>
        <taxon>Chitinasiproducens</taxon>
    </lineage>
</organism>